<evidence type="ECO:0000256" key="2">
    <source>
        <dbReference type="ARBA" id="ARBA00022801"/>
    </source>
</evidence>
<dbReference type="EMBL" id="JAPFRD010000013">
    <property type="protein sequence ID" value="MCW8109842.1"/>
    <property type="molecule type" value="Genomic_DNA"/>
</dbReference>
<dbReference type="PANTHER" id="PTHR31793:SF27">
    <property type="entry name" value="NOVEL THIOESTERASE SUPERFAMILY DOMAIN AND SAPOSIN A-TYPE DOMAIN CONTAINING PROTEIN (0610012H03RIK)"/>
    <property type="match status" value="1"/>
</dbReference>
<evidence type="ECO:0000313" key="4">
    <source>
        <dbReference type="Proteomes" id="UP001142810"/>
    </source>
</evidence>
<comment type="similarity">
    <text evidence="1">Belongs to the 4-hydroxybenzoyl-CoA thioesterase family.</text>
</comment>
<organism evidence="3 4">
    <name type="scientific">Alteromonas aquimaris</name>
    <dbReference type="NCBI Taxonomy" id="2998417"/>
    <lineage>
        <taxon>Bacteria</taxon>
        <taxon>Pseudomonadati</taxon>
        <taxon>Pseudomonadota</taxon>
        <taxon>Gammaproteobacteria</taxon>
        <taxon>Alteromonadales</taxon>
        <taxon>Alteromonadaceae</taxon>
        <taxon>Alteromonas/Salinimonas group</taxon>
        <taxon>Alteromonas</taxon>
    </lineage>
</organism>
<dbReference type="InterPro" id="IPR029069">
    <property type="entry name" value="HotDog_dom_sf"/>
</dbReference>
<evidence type="ECO:0000256" key="1">
    <source>
        <dbReference type="ARBA" id="ARBA00005953"/>
    </source>
</evidence>
<reference evidence="3" key="1">
    <citation type="submission" date="2022-11" db="EMBL/GenBank/DDBJ databases">
        <title>Alteromonas sp. nov., isolated from sea water of the Qingdao.</title>
        <authorList>
            <person name="Wang Q."/>
        </authorList>
    </citation>
    <scope>NUCLEOTIDE SEQUENCE</scope>
    <source>
        <strain evidence="3">ASW11-7</strain>
    </source>
</reference>
<comment type="caution">
    <text evidence="3">The sequence shown here is derived from an EMBL/GenBank/DDBJ whole genome shotgun (WGS) entry which is preliminary data.</text>
</comment>
<dbReference type="RefSeq" id="WP_265618723.1">
    <property type="nucleotide sequence ID" value="NZ_JAPFRD010000013.1"/>
</dbReference>
<proteinExistence type="inferred from homology"/>
<gene>
    <name evidence="3" type="ORF">OPS25_15150</name>
</gene>
<dbReference type="Proteomes" id="UP001142810">
    <property type="component" value="Unassembled WGS sequence"/>
</dbReference>
<dbReference type="Pfam" id="PF13279">
    <property type="entry name" value="4HBT_2"/>
    <property type="match status" value="1"/>
</dbReference>
<name>A0ABT3PAP0_9ALTE</name>
<sequence>MTNHPMETSFDVRFYETDALAHVSNTVIVGWFEAAREPVFRMFTPSLDLKNWPLILASYHVDFHAQIFYGQPVTVKTYISRIGNSSFDVFQELWQNEDKCASGTTTMVHFDYKNQQACAIPEEVRSALDVHLLEPKS</sequence>
<dbReference type="PANTHER" id="PTHR31793">
    <property type="entry name" value="4-HYDROXYBENZOYL-COA THIOESTERASE FAMILY MEMBER"/>
    <property type="match status" value="1"/>
</dbReference>
<dbReference type="Gene3D" id="3.10.129.10">
    <property type="entry name" value="Hotdog Thioesterase"/>
    <property type="match status" value="1"/>
</dbReference>
<dbReference type="InterPro" id="IPR050563">
    <property type="entry name" value="4-hydroxybenzoyl-CoA_TE"/>
</dbReference>
<keyword evidence="4" id="KW-1185">Reference proteome</keyword>
<accession>A0ABT3PAP0</accession>
<dbReference type="SUPFAM" id="SSF54637">
    <property type="entry name" value="Thioesterase/thiol ester dehydrase-isomerase"/>
    <property type="match status" value="1"/>
</dbReference>
<protein>
    <submittedName>
        <fullName evidence="3">Acyl-CoA thioesterase</fullName>
    </submittedName>
</protein>
<evidence type="ECO:0000313" key="3">
    <source>
        <dbReference type="EMBL" id="MCW8109842.1"/>
    </source>
</evidence>
<dbReference type="CDD" id="cd00586">
    <property type="entry name" value="4HBT"/>
    <property type="match status" value="1"/>
</dbReference>
<keyword evidence="2" id="KW-0378">Hydrolase</keyword>